<keyword evidence="1" id="KW-0472">Membrane</keyword>
<proteinExistence type="predicted"/>
<keyword evidence="1" id="KW-1133">Transmembrane helix</keyword>
<accession>A0ABQ6GVK5</accession>
<evidence type="ECO:0000256" key="1">
    <source>
        <dbReference type="SAM" id="Phobius"/>
    </source>
</evidence>
<dbReference type="Proteomes" id="UP001157186">
    <property type="component" value="Unassembled WGS sequence"/>
</dbReference>
<name>A0ABQ6GVK5_9GAMM</name>
<dbReference type="EMBL" id="BSST01000001">
    <property type="protein sequence ID" value="GLX79224.1"/>
    <property type="molecule type" value="Genomic_DNA"/>
</dbReference>
<feature type="transmembrane region" description="Helical" evidence="1">
    <location>
        <begin position="7"/>
        <end position="26"/>
    </location>
</feature>
<reference evidence="2 3" key="1">
    <citation type="submission" date="2023-03" db="EMBL/GenBank/DDBJ databases">
        <title>Draft genome sequence of Thalassotalea insulae KCTC 62186T.</title>
        <authorList>
            <person name="Sawabe T."/>
        </authorList>
    </citation>
    <scope>NUCLEOTIDE SEQUENCE [LARGE SCALE GENOMIC DNA]</scope>
    <source>
        <strain evidence="2 3">KCTC 62186</strain>
    </source>
</reference>
<protein>
    <submittedName>
        <fullName evidence="2">Uncharacterized protein</fullName>
    </submittedName>
</protein>
<sequence length="201" mass="22088">MKFKLELWVSLTAMITAVAAVVVAIIQTQVMHEEAELERQHSRLSVKPSLLLYSNSHVGDKGGSFSFGIENQGLGPAVLQGFSVKLKGKMLNNWFDFFKQATSGQVFLRGEQRNVPDITENRMLNGVIVPAGKGLLLIKLGTNAEVAQQLRLSDASAEISLCYCSFYDECWLTTNNSVTQQSVNSCSVLNAPEFLSLDQVD</sequence>
<evidence type="ECO:0000313" key="3">
    <source>
        <dbReference type="Proteomes" id="UP001157186"/>
    </source>
</evidence>
<dbReference type="RefSeq" id="WP_284245124.1">
    <property type="nucleotide sequence ID" value="NZ_BSST01000001.1"/>
</dbReference>
<keyword evidence="3" id="KW-1185">Reference proteome</keyword>
<gene>
    <name evidence="2" type="ORF">tinsulaeT_25640</name>
</gene>
<organism evidence="2 3">
    <name type="scientific">Thalassotalea insulae</name>
    <dbReference type="NCBI Taxonomy" id="2056778"/>
    <lineage>
        <taxon>Bacteria</taxon>
        <taxon>Pseudomonadati</taxon>
        <taxon>Pseudomonadota</taxon>
        <taxon>Gammaproteobacteria</taxon>
        <taxon>Alteromonadales</taxon>
        <taxon>Colwelliaceae</taxon>
        <taxon>Thalassotalea</taxon>
    </lineage>
</organism>
<evidence type="ECO:0000313" key="2">
    <source>
        <dbReference type="EMBL" id="GLX79224.1"/>
    </source>
</evidence>
<comment type="caution">
    <text evidence="2">The sequence shown here is derived from an EMBL/GenBank/DDBJ whole genome shotgun (WGS) entry which is preliminary data.</text>
</comment>
<keyword evidence="1" id="KW-0812">Transmembrane</keyword>